<accession>A0A317FNG3</accession>
<dbReference type="CDD" id="cd00082">
    <property type="entry name" value="HisKA"/>
    <property type="match status" value="1"/>
</dbReference>
<dbReference type="GO" id="GO:0005886">
    <property type="term" value="C:plasma membrane"/>
    <property type="evidence" value="ECO:0007669"/>
    <property type="project" value="UniProtKB-SubCell"/>
</dbReference>
<sequence>MAGSSTASATAPSRPRPTRCPSSSCREAGRPVGARGSATPYEPAMTADRPLPEGASRRPAMLPPALRLPAAAGALVFAVAVGTTQVALLVTNRQADQQLEQLGKVYLDGIAASVRAGLEAGDGAYVADRFARAFTEQRGVAERGLFAFGPDGTLLARHGDPALPEAVAAGLPENGWRMDEEAGTAWAARRVDGAGRIVAALDIGPLLESRSRLSWTIVLVDLALAGIFAALTWLVLGRVGRPLRALVAALSEGARRAPAPLSDVVVAQADARSAAVLRAYNHMVDGVRERERLANELADREQAAALGRLAATVAHEVRNPLGGLSTAVSTLRRFGDDPTVREEALGFLDRGIGALDRIVTSTLNLYRPEDDRRLTRTDLEDLAQLVRPAAARGGVGLDVALDLPGGEIGVGAGGVRQVLLNLLLNACEATPRGGAVGFRAWLEADALACEIADAGPGLGAAEAARLAGQGEAPQGSRRLGLGVVVGLLGNLDARASVAERPGGGTLIRLSIPLTSAGAPA</sequence>
<dbReference type="AlphaFoldDB" id="A0A317FNG3"/>
<dbReference type="Gene3D" id="1.10.287.130">
    <property type="match status" value="1"/>
</dbReference>
<keyword evidence="5" id="KW-0808">Transferase</keyword>
<dbReference type="SUPFAM" id="SSF55874">
    <property type="entry name" value="ATPase domain of HSP90 chaperone/DNA topoisomerase II/histidine kinase"/>
    <property type="match status" value="1"/>
</dbReference>
<dbReference type="InterPro" id="IPR050980">
    <property type="entry name" value="2C_sensor_his_kinase"/>
</dbReference>
<dbReference type="GO" id="GO:0000155">
    <property type="term" value="F:phosphorelay sensor kinase activity"/>
    <property type="evidence" value="ECO:0007669"/>
    <property type="project" value="InterPro"/>
</dbReference>
<dbReference type="Pfam" id="PF00512">
    <property type="entry name" value="HisKA"/>
    <property type="match status" value="1"/>
</dbReference>
<dbReference type="EC" id="2.7.13.3" evidence="3"/>
<dbReference type="EMBL" id="QGNA01000001">
    <property type="protein sequence ID" value="PWS39008.1"/>
    <property type="molecule type" value="Genomic_DNA"/>
</dbReference>
<evidence type="ECO:0000256" key="10">
    <source>
        <dbReference type="SAM" id="Phobius"/>
    </source>
</evidence>
<evidence type="ECO:0000256" key="9">
    <source>
        <dbReference type="SAM" id="MobiDB-lite"/>
    </source>
</evidence>
<proteinExistence type="predicted"/>
<feature type="compositionally biased region" description="Low complexity" evidence="9">
    <location>
        <begin position="1"/>
        <end position="26"/>
    </location>
</feature>
<dbReference type="PANTHER" id="PTHR44936:SF10">
    <property type="entry name" value="SENSOR PROTEIN RSTB"/>
    <property type="match status" value="1"/>
</dbReference>
<reference evidence="13" key="1">
    <citation type="submission" date="2018-05" db="EMBL/GenBank/DDBJ databases">
        <authorList>
            <person name="Du Z."/>
            <person name="Wang X."/>
        </authorList>
    </citation>
    <scope>NUCLEOTIDE SEQUENCE [LARGE SCALE GENOMIC DNA]</scope>
    <source>
        <strain evidence="13">CQN31</strain>
    </source>
</reference>
<dbReference type="Gene3D" id="3.30.565.10">
    <property type="entry name" value="Histidine kinase-like ATPase, C-terminal domain"/>
    <property type="match status" value="1"/>
</dbReference>
<evidence type="ECO:0000256" key="3">
    <source>
        <dbReference type="ARBA" id="ARBA00012438"/>
    </source>
</evidence>
<keyword evidence="10" id="KW-0812">Transmembrane</keyword>
<protein>
    <recommendedName>
        <fullName evidence="3">histidine kinase</fullName>
        <ecNumber evidence="3">2.7.13.3</ecNumber>
    </recommendedName>
</protein>
<feature type="transmembrane region" description="Helical" evidence="10">
    <location>
        <begin position="68"/>
        <end position="90"/>
    </location>
</feature>
<evidence type="ECO:0000256" key="6">
    <source>
        <dbReference type="ARBA" id="ARBA00022741"/>
    </source>
</evidence>
<dbReference type="InterPro" id="IPR005467">
    <property type="entry name" value="His_kinase_dom"/>
</dbReference>
<evidence type="ECO:0000259" key="11">
    <source>
        <dbReference type="PROSITE" id="PS50109"/>
    </source>
</evidence>
<dbReference type="InterPro" id="IPR036097">
    <property type="entry name" value="HisK_dim/P_sf"/>
</dbReference>
<evidence type="ECO:0000256" key="1">
    <source>
        <dbReference type="ARBA" id="ARBA00000085"/>
    </source>
</evidence>
<dbReference type="SUPFAM" id="SSF47384">
    <property type="entry name" value="Homodimeric domain of signal transducing histidine kinase"/>
    <property type="match status" value="1"/>
</dbReference>
<dbReference type="PROSITE" id="PS50109">
    <property type="entry name" value="HIS_KIN"/>
    <property type="match status" value="1"/>
</dbReference>
<organism evidence="12 13">
    <name type="scientific">Falsiroseomonas bella</name>
    <dbReference type="NCBI Taxonomy" id="2184016"/>
    <lineage>
        <taxon>Bacteria</taxon>
        <taxon>Pseudomonadati</taxon>
        <taxon>Pseudomonadota</taxon>
        <taxon>Alphaproteobacteria</taxon>
        <taxon>Acetobacterales</taxon>
        <taxon>Roseomonadaceae</taxon>
        <taxon>Falsiroseomonas</taxon>
    </lineage>
</organism>
<evidence type="ECO:0000313" key="13">
    <source>
        <dbReference type="Proteomes" id="UP000245765"/>
    </source>
</evidence>
<dbReference type="PANTHER" id="PTHR44936">
    <property type="entry name" value="SENSOR PROTEIN CREC"/>
    <property type="match status" value="1"/>
</dbReference>
<keyword evidence="8" id="KW-0067">ATP-binding</keyword>
<dbReference type="Pfam" id="PF02518">
    <property type="entry name" value="HATPase_c"/>
    <property type="match status" value="1"/>
</dbReference>
<evidence type="ECO:0000256" key="4">
    <source>
        <dbReference type="ARBA" id="ARBA00022475"/>
    </source>
</evidence>
<dbReference type="SMART" id="SM00387">
    <property type="entry name" value="HATPase_c"/>
    <property type="match status" value="1"/>
</dbReference>
<evidence type="ECO:0000256" key="7">
    <source>
        <dbReference type="ARBA" id="ARBA00022777"/>
    </source>
</evidence>
<dbReference type="SMART" id="SM00388">
    <property type="entry name" value="HisKA"/>
    <property type="match status" value="1"/>
</dbReference>
<evidence type="ECO:0000313" key="12">
    <source>
        <dbReference type="EMBL" id="PWS39008.1"/>
    </source>
</evidence>
<feature type="transmembrane region" description="Helical" evidence="10">
    <location>
        <begin position="213"/>
        <end position="236"/>
    </location>
</feature>
<keyword evidence="4" id="KW-1003">Cell membrane</keyword>
<dbReference type="InterPro" id="IPR003594">
    <property type="entry name" value="HATPase_dom"/>
</dbReference>
<keyword evidence="10" id="KW-1133">Transmembrane helix</keyword>
<comment type="caution">
    <text evidence="12">The sequence shown here is derived from an EMBL/GenBank/DDBJ whole genome shotgun (WGS) entry which is preliminary data.</text>
</comment>
<gene>
    <name evidence="12" type="ORF">DFH01_07120</name>
</gene>
<evidence type="ECO:0000256" key="2">
    <source>
        <dbReference type="ARBA" id="ARBA00004651"/>
    </source>
</evidence>
<feature type="domain" description="Histidine kinase" evidence="11">
    <location>
        <begin position="312"/>
        <end position="515"/>
    </location>
</feature>
<keyword evidence="13" id="KW-1185">Reference proteome</keyword>
<dbReference type="GO" id="GO:0005524">
    <property type="term" value="F:ATP binding"/>
    <property type="evidence" value="ECO:0007669"/>
    <property type="project" value="UniProtKB-KW"/>
</dbReference>
<comment type="subcellular location">
    <subcellularLocation>
        <location evidence="2">Cell membrane</location>
        <topology evidence="2">Multi-pass membrane protein</topology>
    </subcellularLocation>
</comment>
<keyword evidence="10" id="KW-0472">Membrane</keyword>
<dbReference type="InterPro" id="IPR003661">
    <property type="entry name" value="HisK_dim/P_dom"/>
</dbReference>
<name>A0A317FNG3_9PROT</name>
<comment type="catalytic activity">
    <reaction evidence="1">
        <text>ATP + protein L-histidine = ADP + protein N-phospho-L-histidine.</text>
        <dbReference type="EC" id="2.7.13.3"/>
    </reaction>
</comment>
<feature type="region of interest" description="Disordered" evidence="9">
    <location>
        <begin position="1"/>
        <end position="58"/>
    </location>
</feature>
<keyword evidence="7" id="KW-0418">Kinase</keyword>
<evidence type="ECO:0000256" key="8">
    <source>
        <dbReference type="ARBA" id="ARBA00022840"/>
    </source>
</evidence>
<evidence type="ECO:0000256" key="5">
    <source>
        <dbReference type="ARBA" id="ARBA00022679"/>
    </source>
</evidence>
<keyword evidence="6" id="KW-0547">Nucleotide-binding</keyword>
<dbReference type="Proteomes" id="UP000245765">
    <property type="component" value="Unassembled WGS sequence"/>
</dbReference>
<dbReference type="InterPro" id="IPR036890">
    <property type="entry name" value="HATPase_C_sf"/>
</dbReference>